<keyword evidence="3 6" id="KW-0732">Signal</keyword>
<accession>A0A3B5AQE9</accession>
<name>A0A3B5AQE9_9TELE</name>
<gene>
    <name evidence="9" type="primary">LOC103369844</name>
</gene>
<comment type="subcellular location">
    <subcellularLocation>
        <location evidence="1">Cell membrane</location>
        <topology evidence="1">Single-pass type I membrane protein</topology>
    </subcellularLocation>
</comment>
<feature type="compositionally biased region" description="Polar residues" evidence="4">
    <location>
        <begin position="160"/>
        <end position="185"/>
    </location>
</feature>
<dbReference type="RefSeq" id="XP_008296895.1">
    <property type="nucleotide sequence ID" value="XM_008298673.1"/>
</dbReference>
<feature type="chain" id="PRO_5044591947" evidence="6">
    <location>
        <begin position="24"/>
        <end position="185"/>
    </location>
</feature>
<feature type="region of interest" description="Disordered" evidence="4">
    <location>
        <begin position="42"/>
        <end position="65"/>
    </location>
</feature>
<dbReference type="GO" id="GO:0045059">
    <property type="term" value="P:positive thymic T cell selection"/>
    <property type="evidence" value="ECO:0007669"/>
    <property type="project" value="TreeGrafter"/>
</dbReference>
<evidence type="ECO:0000256" key="1">
    <source>
        <dbReference type="ARBA" id="ARBA00004251"/>
    </source>
</evidence>
<dbReference type="Ensembl" id="ENSSPAT00000024067.1">
    <property type="protein sequence ID" value="ENSSPAP00000023688.1"/>
    <property type="gene ID" value="ENSSPAG00000017875.1"/>
</dbReference>
<evidence type="ECO:0000256" key="4">
    <source>
        <dbReference type="SAM" id="MobiDB-lite"/>
    </source>
</evidence>
<evidence type="ECO:0000313" key="7">
    <source>
        <dbReference type="Ensembl" id="ENSSPAP00000023688.1"/>
    </source>
</evidence>
<keyword evidence="5" id="KW-0472">Membrane</keyword>
<dbReference type="GO" id="GO:0042105">
    <property type="term" value="C:alpha-beta T cell receptor complex"/>
    <property type="evidence" value="ECO:0007669"/>
    <property type="project" value="TreeGrafter"/>
</dbReference>
<feature type="transmembrane region" description="Helical" evidence="5">
    <location>
        <begin position="112"/>
        <end position="132"/>
    </location>
</feature>
<feature type="region of interest" description="Disordered" evidence="4">
    <location>
        <begin position="137"/>
        <end position="185"/>
    </location>
</feature>
<dbReference type="PANTHER" id="PTHR10570">
    <property type="entry name" value="T-CELL SURFACE GLYCOPROTEIN CD3 GAMMA CHAIN / DELTA CHAIN"/>
    <property type="match status" value="1"/>
</dbReference>
<proteinExistence type="predicted"/>
<dbReference type="Pfam" id="PF16681">
    <property type="entry name" value="Ig_5"/>
    <property type="match status" value="1"/>
</dbReference>
<sequence length="185" mass="20234">MHSMAVQAVLAVVLLLFTATVMSAEGGISFWRTKVTMTCPEEGTWHQNKGQQNSEDKGANASNKKQHEMEYDSIINYRCDYDEPDGGSTGKKYYFYAEGKVCKDCFELDSQLVLLVIIADVLGTICLIAIMYNCSKKKGSAGPAPSSRAPARQRGRDPPGTSSDYEPLNRSTVAQGTYSVVNRTG</sequence>
<dbReference type="GO" id="GO:0004888">
    <property type="term" value="F:transmembrane signaling receptor activity"/>
    <property type="evidence" value="ECO:0007669"/>
    <property type="project" value="TreeGrafter"/>
</dbReference>
<keyword evidence="2" id="KW-1003">Cell membrane</keyword>
<feature type="signal peptide" evidence="6">
    <location>
        <begin position="1"/>
        <end position="23"/>
    </location>
</feature>
<keyword evidence="8" id="KW-1185">Reference proteome</keyword>
<evidence type="ECO:0000256" key="3">
    <source>
        <dbReference type="ARBA" id="ARBA00022729"/>
    </source>
</evidence>
<protein>
    <submittedName>
        <fullName evidence="7 9">T-cell surface glycoprotein CD3 epsilon chain-like</fullName>
    </submittedName>
</protein>
<dbReference type="GeneID" id="103369844"/>
<reference evidence="7" key="1">
    <citation type="submission" date="2023-09" db="UniProtKB">
        <authorList>
            <consortium name="Ensembl"/>
        </authorList>
    </citation>
    <scope>IDENTIFICATION</scope>
</reference>
<dbReference type="PANTHER" id="PTHR10570:SF9">
    <property type="entry name" value="T-CELL SURFACE GLYCOPROTEIN CD3 EPSILON CHAIN"/>
    <property type="match status" value="1"/>
</dbReference>
<dbReference type="GO" id="GO:0007166">
    <property type="term" value="P:cell surface receptor signaling pathway"/>
    <property type="evidence" value="ECO:0007669"/>
    <property type="project" value="TreeGrafter"/>
</dbReference>
<organism evidence="7">
    <name type="scientific">Stegastes partitus</name>
    <name type="common">bicolor damselfish</name>
    <dbReference type="NCBI Taxonomy" id="144197"/>
    <lineage>
        <taxon>Eukaryota</taxon>
        <taxon>Metazoa</taxon>
        <taxon>Chordata</taxon>
        <taxon>Craniata</taxon>
        <taxon>Vertebrata</taxon>
        <taxon>Euteleostomi</taxon>
        <taxon>Actinopterygii</taxon>
        <taxon>Neopterygii</taxon>
        <taxon>Teleostei</taxon>
        <taxon>Neoteleostei</taxon>
        <taxon>Acanthomorphata</taxon>
        <taxon>Ovalentaria</taxon>
        <taxon>Pomacentridae</taxon>
        <taxon>Stegastes</taxon>
    </lineage>
</organism>
<evidence type="ECO:0000313" key="8">
    <source>
        <dbReference type="Proteomes" id="UP000694891"/>
    </source>
</evidence>
<dbReference type="AlphaFoldDB" id="A0A3B5AQE9"/>
<evidence type="ECO:0000313" key="9">
    <source>
        <dbReference type="RefSeq" id="XP_008296895.1"/>
    </source>
</evidence>
<reference evidence="9" key="2">
    <citation type="submission" date="2025-04" db="UniProtKB">
        <authorList>
            <consortium name="RefSeq"/>
        </authorList>
    </citation>
    <scope>IDENTIFICATION</scope>
</reference>
<dbReference type="InterPro" id="IPR015484">
    <property type="entry name" value="CD3_esu/gsu/dsu"/>
</dbReference>
<evidence type="ECO:0000256" key="5">
    <source>
        <dbReference type="SAM" id="Phobius"/>
    </source>
</evidence>
<feature type="compositionally biased region" description="Low complexity" evidence="4">
    <location>
        <begin position="140"/>
        <end position="152"/>
    </location>
</feature>
<dbReference type="GeneTree" id="ENSGT00730000111885"/>
<keyword evidence="5" id="KW-0812">Transmembrane</keyword>
<dbReference type="STRING" id="144197.ENSSPAP00000023688"/>
<evidence type="ECO:0000256" key="2">
    <source>
        <dbReference type="ARBA" id="ARBA00022475"/>
    </source>
</evidence>
<dbReference type="GO" id="GO:0009897">
    <property type="term" value="C:external side of plasma membrane"/>
    <property type="evidence" value="ECO:0007669"/>
    <property type="project" value="TreeGrafter"/>
</dbReference>
<dbReference type="Proteomes" id="UP000694891">
    <property type="component" value="Unplaced"/>
</dbReference>
<dbReference type="OrthoDB" id="9947847at2759"/>
<evidence type="ECO:0000256" key="6">
    <source>
        <dbReference type="SAM" id="SignalP"/>
    </source>
</evidence>
<keyword evidence="5" id="KW-1133">Transmembrane helix</keyword>